<dbReference type="Proteomes" id="UP000593567">
    <property type="component" value="Unassembled WGS sequence"/>
</dbReference>
<comment type="caution">
    <text evidence="4">The sequence shown here is derived from an EMBL/GenBank/DDBJ whole genome shotgun (WGS) entry which is preliminary data.</text>
</comment>
<evidence type="ECO:0000313" key="5">
    <source>
        <dbReference type="Proteomes" id="UP000593567"/>
    </source>
</evidence>
<keyword evidence="2" id="KW-0812">Transmembrane</keyword>
<feature type="compositionally biased region" description="Basic residues" evidence="1">
    <location>
        <begin position="283"/>
        <end position="296"/>
    </location>
</feature>
<sequence length="388" mass="41923">MRIYQFGLFLLGAAVLSKVTSEQLALCLNVDGYSLTPKCESPLTIKLESITYAVNNESCSGGCCTEPNKILCEETGSLTQGVLESCDGKQTCTLESGTDIIAVDIKCPNYFESKKSAFAKIAFGCIIETTTLPSTTSVAATVSEKDSSKGTLPDRTSTTPSSPSNVEDSEAKNLGKTTNKSDIGMVIGLSVAGGILIIIIVVVIAVFTVRISQKQNASSQSQNSTKTLASSDIESSPADNTAQHTADVYGFEKPNASQQERLQRRNDNIKRNLSFKSEESKNKRPSKLSKSKHRSKSSSTDQLNSNNSNNKAESAVASKPDKDESTTPAQQSGEETNKSSDTPRTESNVKMKMKFKSYSVYEYDYCILIYNLLYACISLLTPKDLGSK</sequence>
<feature type="compositionally biased region" description="Low complexity" evidence="1">
    <location>
        <begin position="214"/>
        <end position="227"/>
    </location>
</feature>
<evidence type="ECO:0000313" key="4">
    <source>
        <dbReference type="EMBL" id="KAF6033047.1"/>
    </source>
</evidence>
<proteinExistence type="predicted"/>
<evidence type="ECO:0000256" key="2">
    <source>
        <dbReference type="SAM" id="Phobius"/>
    </source>
</evidence>
<evidence type="ECO:0000256" key="3">
    <source>
        <dbReference type="SAM" id="SignalP"/>
    </source>
</evidence>
<evidence type="ECO:0000256" key="1">
    <source>
        <dbReference type="SAM" id="MobiDB-lite"/>
    </source>
</evidence>
<reference evidence="4" key="1">
    <citation type="submission" date="2020-06" db="EMBL/GenBank/DDBJ databases">
        <title>Draft genome of Bugula neritina, a colonial animal packing powerful symbionts and potential medicines.</title>
        <authorList>
            <person name="Rayko M."/>
        </authorList>
    </citation>
    <scope>NUCLEOTIDE SEQUENCE [LARGE SCALE GENOMIC DNA]</scope>
    <source>
        <strain evidence="4">Kwan_BN1</strain>
    </source>
</reference>
<feature type="region of interest" description="Disordered" evidence="1">
    <location>
        <begin position="214"/>
        <end position="346"/>
    </location>
</feature>
<feature type="signal peptide" evidence="3">
    <location>
        <begin position="1"/>
        <end position="21"/>
    </location>
</feature>
<feature type="chain" id="PRO_5029462326" evidence="3">
    <location>
        <begin position="22"/>
        <end position="388"/>
    </location>
</feature>
<keyword evidence="3" id="KW-0732">Signal</keyword>
<feature type="transmembrane region" description="Helical" evidence="2">
    <location>
        <begin position="360"/>
        <end position="380"/>
    </location>
</feature>
<feature type="compositionally biased region" description="Basic and acidic residues" evidence="1">
    <location>
        <begin position="261"/>
        <end position="282"/>
    </location>
</feature>
<keyword evidence="2" id="KW-0472">Membrane</keyword>
<keyword evidence="5" id="KW-1185">Reference proteome</keyword>
<feature type="compositionally biased region" description="Basic and acidic residues" evidence="1">
    <location>
        <begin position="335"/>
        <end position="346"/>
    </location>
</feature>
<organism evidence="4 5">
    <name type="scientific">Bugula neritina</name>
    <name type="common">Brown bryozoan</name>
    <name type="synonym">Sertularia neritina</name>
    <dbReference type="NCBI Taxonomy" id="10212"/>
    <lineage>
        <taxon>Eukaryota</taxon>
        <taxon>Metazoa</taxon>
        <taxon>Spiralia</taxon>
        <taxon>Lophotrochozoa</taxon>
        <taxon>Bryozoa</taxon>
        <taxon>Gymnolaemata</taxon>
        <taxon>Cheilostomatida</taxon>
        <taxon>Flustrina</taxon>
        <taxon>Buguloidea</taxon>
        <taxon>Bugulidae</taxon>
        <taxon>Bugula</taxon>
    </lineage>
</organism>
<feature type="compositionally biased region" description="Polar residues" evidence="1">
    <location>
        <begin position="228"/>
        <end position="244"/>
    </location>
</feature>
<feature type="compositionally biased region" description="Low complexity" evidence="1">
    <location>
        <begin position="297"/>
        <end position="318"/>
    </location>
</feature>
<dbReference type="CDD" id="cd22823">
    <property type="entry name" value="Gal_Rha_Lectin"/>
    <property type="match status" value="1"/>
</dbReference>
<protein>
    <submittedName>
        <fullName evidence="4">Uncharacterized protein</fullName>
    </submittedName>
</protein>
<feature type="transmembrane region" description="Helical" evidence="2">
    <location>
        <begin position="183"/>
        <end position="209"/>
    </location>
</feature>
<gene>
    <name evidence="4" type="ORF">EB796_008628</name>
</gene>
<keyword evidence="2" id="KW-1133">Transmembrane helix</keyword>
<dbReference type="AlphaFoldDB" id="A0A7J7K4A4"/>
<dbReference type="EMBL" id="VXIV02001458">
    <property type="protein sequence ID" value="KAF6033047.1"/>
    <property type="molecule type" value="Genomic_DNA"/>
</dbReference>
<name>A0A7J7K4A4_BUGNE</name>
<accession>A0A7J7K4A4</accession>
<feature type="region of interest" description="Disordered" evidence="1">
    <location>
        <begin position="142"/>
        <end position="177"/>
    </location>
</feature>